<evidence type="ECO:0000313" key="2">
    <source>
        <dbReference type="Proteomes" id="UP000775213"/>
    </source>
</evidence>
<comment type="caution">
    <text evidence="1">The sequence shown here is derived from an EMBL/GenBank/DDBJ whole genome shotgun (WGS) entry which is preliminary data.</text>
</comment>
<dbReference type="EMBL" id="JAGFBR010000012">
    <property type="protein sequence ID" value="KAH0458235.1"/>
    <property type="molecule type" value="Genomic_DNA"/>
</dbReference>
<dbReference type="Proteomes" id="UP000775213">
    <property type="component" value="Unassembled WGS sequence"/>
</dbReference>
<organism evidence="1 2">
    <name type="scientific">Dendrobium chrysotoxum</name>
    <name type="common">Orchid</name>
    <dbReference type="NCBI Taxonomy" id="161865"/>
    <lineage>
        <taxon>Eukaryota</taxon>
        <taxon>Viridiplantae</taxon>
        <taxon>Streptophyta</taxon>
        <taxon>Embryophyta</taxon>
        <taxon>Tracheophyta</taxon>
        <taxon>Spermatophyta</taxon>
        <taxon>Magnoliopsida</taxon>
        <taxon>Liliopsida</taxon>
        <taxon>Asparagales</taxon>
        <taxon>Orchidaceae</taxon>
        <taxon>Epidendroideae</taxon>
        <taxon>Malaxideae</taxon>
        <taxon>Dendrobiinae</taxon>
        <taxon>Dendrobium</taxon>
    </lineage>
</organism>
<name>A0AAV7G962_DENCH</name>
<evidence type="ECO:0000313" key="1">
    <source>
        <dbReference type="EMBL" id="KAH0458235.1"/>
    </source>
</evidence>
<reference evidence="1 2" key="1">
    <citation type="journal article" date="2021" name="Hortic Res">
        <title>Chromosome-scale assembly of the Dendrobium chrysotoxum genome enhances the understanding of orchid evolution.</title>
        <authorList>
            <person name="Zhang Y."/>
            <person name="Zhang G.Q."/>
            <person name="Zhang D."/>
            <person name="Liu X.D."/>
            <person name="Xu X.Y."/>
            <person name="Sun W.H."/>
            <person name="Yu X."/>
            <person name="Zhu X."/>
            <person name="Wang Z.W."/>
            <person name="Zhao X."/>
            <person name="Zhong W.Y."/>
            <person name="Chen H."/>
            <person name="Yin W.L."/>
            <person name="Huang T."/>
            <person name="Niu S.C."/>
            <person name="Liu Z.J."/>
        </authorList>
    </citation>
    <scope>NUCLEOTIDE SEQUENCE [LARGE SCALE GENOMIC DNA]</scope>
    <source>
        <strain evidence="1">Lindl</strain>
    </source>
</reference>
<keyword evidence="2" id="KW-1185">Reference proteome</keyword>
<proteinExistence type="predicted"/>
<dbReference type="AlphaFoldDB" id="A0AAV7G962"/>
<gene>
    <name evidence="1" type="ORF">IEQ34_013550</name>
</gene>
<accession>A0AAV7G962</accession>
<protein>
    <submittedName>
        <fullName evidence="1">Uncharacterized protein</fullName>
    </submittedName>
</protein>
<sequence>MVGRNSGGGRQETPTVVDLNSNGGRQELRWWSARTPAVVGRKLQRWSAGTPTVVDRKSNGGRQELRWWSAGNSGGGRQEHQRWSAGTPVVVGGKSSQIPPFLSFFSFFLLPLHEMSGAIYNFLRVAWLDVVLIFPTKCKVEWIDYTLVLSSPGMQVIQLLKVELGAQELMGRASKSRPPLFDAWDFQDNTCLTYLTDFCRHVQLALE</sequence>